<evidence type="ECO:0000256" key="1">
    <source>
        <dbReference type="ARBA" id="ARBA00022490"/>
    </source>
</evidence>
<feature type="compositionally biased region" description="Polar residues" evidence="5">
    <location>
        <begin position="209"/>
        <end position="221"/>
    </location>
</feature>
<organism evidence="6 7">
    <name type="scientific">Endomicrobium proavitum</name>
    <dbReference type="NCBI Taxonomy" id="1408281"/>
    <lineage>
        <taxon>Bacteria</taxon>
        <taxon>Pseudomonadati</taxon>
        <taxon>Elusimicrobiota</taxon>
        <taxon>Endomicrobiia</taxon>
        <taxon>Endomicrobiales</taxon>
        <taxon>Endomicrobiaceae</taxon>
        <taxon>Endomicrobium</taxon>
    </lineage>
</organism>
<feature type="compositionally biased region" description="Basic and acidic residues" evidence="5">
    <location>
        <begin position="194"/>
        <end position="208"/>
    </location>
</feature>
<evidence type="ECO:0000256" key="4">
    <source>
        <dbReference type="ARBA" id="ARBA00023306"/>
    </source>
</evidence>
<proteinExistence type="predicted"/>
<dbReference type="Proteomes" id="UP000035337">
    <property type="component" value="Chromosome"/>
</dbReference>
<evidence type="ECO:0000256" key="2">
    <source>
        <dbReference type="ARBA" id="ARBA00022618"/>
    </source>
</evidence>
<dbReference type="InterPro" id="IPR005234">
    <property type="entry name" value="ScpB_csome_segregation"/>
</dbReference>
<gene>
    <name evidence="6" type="primary">scpB</name>
    <name evidence="6" type="ORF">Epro_0130</name>
</gene>
<dbReference type="SUPFAM" id="SSF46785">
    <property type="entry name" value="Winged helix' DNA-binding domain"/>
    <property type="match status" value="2"/>
</dbReference>
<dbReference type="InterPro" id="IPR036388">
    <property type="entry name" value="WH-like_DNA-bd_sf"/>
</dbReference>
<keyword evidence="4" id="KW-0131">Cell cycle</keyword>
<protein>
    <submittedName>
        <fullName evidence="6">Segregation and condensation protein B</fullName>
    </submittedName>
</protein>
<dbReference type="AlphaFoldDB" id="A0A0G3WJ76"/>
<feature type="compositionally biased region" description="Acidic residues" evidence="5">
    <location>
        <begin position="226"/>
        <end position="235"/>
    </location>
</feature>
<dbReference type="PIRSF" id="PIRSF019345">
    <property type="entry name" value="ScpB"/>
    <property type="match status" value="1"/>
</dbReference>
<evidence type="ECO:0000256" key="3">
    <source>
        <dbReference type="ARBA" id="ARBA00022829"/>
    </source>
</evidence>
<dbReference type="PATRIC" id="fig|1408281.3.peg.133"/>
<evidence type="ECO:0000256" key="5">
    <source>
        <dbReference type="SAM" id="MobiDB-lite"/>
    </source>
</evidence>
<keyword evidence="7" id="KW-1185">Reference proteome</keyword>
<keyword evidence="3" id="KW-0159">Chromosome partition</keyword>
<accession>A0A0G3WJ76</accession>
<dbReference type="RefSeq" id="WP_052569656.1">
    <property type="nucleotide sequence ID" value="NZ_CP009498.1"/>
</dbReference>
<dbReference type="PANTHER" id="PTHR34298:SF2">
    <property type="entry name" value="SEGREGATION AND CONDENSATION PROTEIN B"/>
    <property type="match status" value="1"/>
</dbReference>
<dbReference type="KEGG" id="epo:Epro_0130"/>
<dbReference type="STRING" id="1408281.Epro_0130"/>
<name>A0A0G3WJ76_9BACT</name>
<feature type="region of interest" description="Disordered" evidence="5">
    <location>
        <begin position="176"/>
        <end position="235"/>
    </location>
</feature>
<dbReference type="OrthoDB" id="9806226at2"/>
<reference evidence="6 7" key="1">
    <citation type="submission" date="2014-09" db="EMBL/GenBank/DDBJ databases">
        <title>Complete genome sequence of Endomicrobium proavitum.</title>
        <authorList>
            <person name="Zheng H."/>
        </authorList>
    </citation>
    <scope>NUCLEOTIDE SEQUENCE [LARGE SCALE GENOMIC DNA]</scope>
    <source>
        <strain evidence="6 7">Rsa215</strain>
    </source>
</reference>
<sequence length="235" mass="26603">METSEIKRVLEALLFVSERPLSLKELKNIVKEDYEDSANLENILNELKTEYEVLNKPYEIKFVANGWTFSTKASYSPWIKKLLKEKSVLKLSPSALETLAMIAYKQPITRAEIDEIRGVESSGVIDTLLERKLIKITGRKEALGKPLLYGTTQDFLKHFGLAHLSELPLIEDMPKEVQQTENAAEPELPFSAQERQEQSLDGHSDKQPLQETLSAQAVETVNDNNASEDAEENKE</sequence>
<dbReference type="NCBIfam" id="TIGR00281">
    <property type="entry name" value="SMC-Scp complex subunit ScpB"/>
    <property type="match status" value="1"/>
</dbReference>
<dbReference type="InterPro" id="IPR036390">
    <property type="entry name" value="WH_DNA-bd_sf"/>
</dbReference>
<keyword evidence="1" id="KW-0963">Cytoplasm</keyword>
<dbReference type="Gene3D" id="1.10.10.10">
    <property type="entry name" value="Winged helix-like DNA-binding domain superfamily/Winged helix DNA-binding domain"/>
    <property type="match status" value="2"/>
</dbReference>
<evidence type="ECO:0000313" key="6">
    <source>
        <dbReference type="EMBL" id="AKL97509.1"/>
    </source>
</evidence>
<keyword evidence="2" id="KW-0132">Cell division</keyword>
<dbReference type="Pfam" id="PF04079">
    <property type="entry name" value="SMC_ScpB"/>
    <property type="match status" value="1"/>
</dbReference>
<evidence type="ECO:0000313" key="7">
    <source>
        <dbReference type="Proteomes" id="UP000035337"/>
    </source>
</evidence>
<dbReference type="GO" id="GO:0051301">
    <property type="term" value="P:cell division"/>
    <property type="evidence" value="ECO:0007669"/>
    <property type="project" value="UniProtKB-KW"/>
</dbReference>
<dbReference type="PANTHER" id="PTHR34298">
    <property type="entry name" value="SEGREGATION AND CONDENSATION PROTEIN B"/>
    <property type="match status" value="1"/>
</dbReference>
<dbReference type="EMBL" id="CP009498">
    <property type="protein sequence ID" value="AKL97509.1"/>
    <property type="molecule type" value="Genomic_DNA"/>
</dbReference>
<dbReference type="GO" id="GO:0051304">
    <property type="term" value="P:chromosome separation"/>
    <property type="evidence" value="ECO:0007669"/>
    <property type="project" value="InterPro"/>
</dbReference>